<dbReference type="Pfam" id="PF00503">
    <property type="entry name" value="G-alpha"/>
    <property type="match status" value="1"/>
</dbReference>
<evidence type="ECO:0000313" key="8">
    <source>
        <dbReference type="Proteomes" id="UP001211065"/>
    </source>
</evidence>
<dbReference type="PANTHER" id="PTHR10218:SF302">
    <property type="entry name" value="GUANINE NUCLEOTIDE-BINDING PROTEIN ALPHA-5 SUBUNIT"/>
    <property type="match status" value="1"/>
</dbReference>
<dbReference type="PANTHER" id="PTHR10218">
    <property type="entry name" value="GTP-BINDING PROTEIN ALPHA SUBUNIT"/>
    <property type="match status" value="1"/>
</dbReference>
<dbReference type="SMART" id="SM00275">
    <property type="entry name" value="G_alpha"/>
    <property type="match status" value="1"/>
</dbReference>
<dbReference type="GO" id="GO:0005525">
    <property type="term" value="F:GTP binding"/>
    <property type="evidence" value="ECO:0007669"/>
    <property type="project" value="UniProtKB-KW"/>
</dbReference>
<feature type="binding site" evidence="6">
    <location>
        <position position="197"/>
    </location>
    <ligand>
        <name>Mg(2+)</name>
        <dbReference type="ChEBI" id="CHEBI:18420"/>
    </ligand>
</feature>
<proteinExistence type="predicted"/>
<dbReference type="PROSITE" id="PS51882">
    <property type="entry name" value="G_ALPHA"/>
    <property type="match status" value="1"/>
</dbReference>
<gene>
    <name evidence="7" type="ORF">HK099_001754</name>
</gene>
<dbReference type="AlphaFoldDB" id="A0AAD5TTZ9"/>
<reference evidence="7" key="1">
    <citation type="submission" date="2020-05" db="EMBL/GenBank/DDBJ databases">
        <title>Phylogenomic resolution of chytrid fungi.</title>
        <authorList>
            <person name="Stajich J.E."/>
            <person name="Amses K."/>
            <person name="Simmons R."/>
            <person name="Seto K."/>
            <person name="Myers J."/>
            <person name="Bonds A."/>
            <person name="Quandt C.A."/>
            <person name="Barry K."/>
            <person name="Liu P."/>
            <person name="Grigoriev I."/>
            <person name="Longcore J.E."/>
            <person name="James T.Y."/>
        </authorList>
    </citation>
    <scope>NUCLEOTIDE SEQUENCE</scope>
    <source>
        <strain evidence="7">JEL0476</strain>
    </source>
</reference>
<evidence type="ECO:0000256" key="6">
    <source>
        <dbReference type="PIRSR" id="PIRSR601019-2"/>
    </source>
</evidence>
<dbReference type="InterPro" id="IPR027417">
    <property type="entry name" value="P-loop_NTPase"/>
</dbReference>
<dbReference type="EMBL" id="JADGJW010001528">
    <property type="protein sequence ID" value="KAJ3202734.1"/>
    <property type="molecule type" value="Genomic_DNA"/>
</dbReference>
<feature type="binding site" evidence="6">
    <location>
        <position position="65"/>
    </location>
    <ligand>
        <name>Mg(2+)</name>
        <dbReference type="ChEBI" id="CHEBI:18420"/>
    </ligand>
</feature>
<sequence length="224" mass="26078">EDINVNLSSLTVEDGINLQETLLAVPKMATKRNNAIEKQLKKDQKEQKLKGIKILVLGPGDSGKSTFIRQMRLLGSSGFTQEEKDYFKIIIYENIVTMLNSLLDGLKFIENSQIDISDEVKNSIKTFNYQTLFNEKTFKILKSIWENPNIKLAYEKRKEFNIVLQDTSLYFLDDLDRFLDLKFFPLEQDMINCRKITLNITETSIVTKDTKMRLFDFGGQKHFR</sequence>
<keyword evidence="1 6" id="KW-0479">Metal-binding</keyword>
<protein>
    <submittedName>
        <fullName evidence="7">Uncharacterized protein</fullName>
    </submittedName>
</protein>
<evidence type="ECO:0000256" key="5">
    <source>
        <dbReference type="PIRSR" id="PIRSR601019-1"/>
    </source>
</evidence>
<name>A0AAD5TTZ9_9FUNG</name>
<evidence type="ECO:0000256" key="1">
    <source>
        <dbReference type="ARBA" id="ARBA00022723"/>
    </source>
</evidence>
<dbReference type="Gene3D" id="1.10.400.10">
    <property type="entry name" value="GI Alpha 1, domain 2-like"/>
    <property type="match status" value="1"/>
</dbReference>
<dbReference type="GO" id="GO:0003924">
    <property type="term" value="F:GTPase activity"/>
    <property type="evidence" value="ECO:0007669"/>
    <property type="project" value="InterPro"/>
</dbReference>
<dbReference type="GO" id="GO:0007188">
    <property type="term" value="P:adenylate cyclase-modulating G protein-coupled receptor signaling pathway"/>
    <property type="evidence" value="ECO:0007669"/>
    <property type="project" value="TreeGrafter"/>
</dbReference>
<keyword evidence="8" id="KW-1185">Reference proteome</keyword>
<dbReference type="SUPFAM" id="SSF47895">
    <property type="entry name" value="Transducin (alpha subunit), insertion domain"/>
    <property type="match status" value="1"/>
</dbReference>
<dbReference type="Proteomes" id="UP001211065">
    <property type="component" value="Unassembled WGS sequence"/>
</dbReference>
<keyword evidence="6" id="KW-0460">Magnesium</keyword>
<dbReference type="InterPro" id="IPR011025">
    <property type="entry name" value="GproteinA_insert"/>
</dbReference>
<dbReference type="InterPro" id="IPR001019">
    <property type="entry name" value="Gprotein_alpha_su"/>
</dbReference>
<accession>A0AAD5TTZ9</accession>
<evidence type="ECO:0000256" key="3">
    <source>
        <dbReference type="ARBA" id="ARBA00023134"/>
    </source>
</evidence>
<comment type="caution">
    <text evidence="7">The sequence shown here is derived from an EMBL/GenBank/DDBJ whole genome shotgun (WGS) entry which is preliminary data.</text>
</comment>
<evidence type="ECO:0000256" key="2">
    <source>
        <dbReference type="ARBA" id="ARBA00022741"/>
    </source>
</evidence>
<organism evidence="7 8">
    <name type="scientific">Clydaea vesicula</name>
    <dbReference type="NCBI Taxonomy" id="447962"/>
    <lineage>
        <taxon>Eukaryota</taxon>
        <taxon>Fungi</taxon>
        <taxon>Fungi incertae sedis</taxon>
        <taxon>Chytridiomycota</taxon>
        <taxon>Chytridiomycota incertae sedis</taxon>
        <taxon>Chytridiomycetes</taxon>
        <taxon>Lobulomycetales</taxon>
        <taxon>Lobulomycetaceae</taxon>
        <taxon>Clydaea</taxon>
    </lineage>
</organism>
<keyword evidence="4" id="KW-0807">Transducer</keyword>
<feature type="non-terminal residue" evidence="7">
    <location>
        <position position="224"/>
    </location>
</feature>
<evidence type="ECO:0000313" key="7">
    <source>
        <dbReference type="EMBL" id="KAJ3202734.1"/>
    </source>
</evidence>
<dbReference type="Gene3D" id="3.40.50.300">
    <property type="entry name" value="P-loop containing nucleotide triphosphate hydrolases"/>
    <property type="match status" value="1"/>
</dbReference>
<feature type="binding site" evidence="5">
    <location>
        <begin position="216"/>
        <end position="220"/>
    </location>
    <ligand>
        <name>GTP</name>
        <dbReference type="ChEBI" id="CHEBI:37565"/>
    </ligand>
</feature>
<evidence type="ECO:0000256" key="4">
    <source>
        <dbReference type="ARBA" id="ARBA00023224"/>
    </source>
</evidence>
<dbReference type="SUPFAM" id="SSF52540">
    <property type="entry name" value="P-loop containing nucleoside triphosphate hydrolases"/>
    <property type="match status" value="1"/>
</dbReference>
<dbReference type="PRINTS" id="PR00318">
    <property type="entry name" value="GPROTEINA"/>
</dbReference>
<dbReference type="GO" id="GO:0031683">
    <property type="term" value="F:G-protein beta/gamma-subunit complex binding"/>
    <property type="evidence" value="ECO:0007669"/>
    <property type="project" value="InterPro"/>
</dbReference>
<dbReference type="GO" id="GO:0001664">
    <property type="term" value="F:G protein-coupled receptor binding"/>
    <property type="evidence" value="ECO:0007669"/>
    <property type="project" value="TreeGrafter"/>
</dbReference>
<dbReference type="GO" id="GO:0005737">
    <property type="term" value="C:cytoplasm"/>
    <property type="evidence" value="ECO:0007669"/>
    <property type="project" value="TreeGrafter"/>
</dbReference>
<dbReference type="GO" id="GO:0005834">
    <property type="term" value="C:heterotrimeric G-protein complex"/>
    <property type="evidence" value="ECO:0007669"/>
    <property type="project" value="TreeGrafter"/>
</dbReference>
<dbReference type="GO" id="GO:0046872">
    <property type="term" value="F:metal ion binding"/>
    <property type="evidence" value="ECO:0007669"/>
    <property type="project" value="UniProtKB-KW"/>
</dbReference>
<keyword evidence="2 5" id="KW-0547">Nucleotide-binding</keyword>
<keyword evidence="3 5" id="KW-0342">GTP-binding</keyword>